<proteinExistence type="predicted"/>
<feature type="transmembrane region" description="Helical" evidence="2">
    <location>
        <begin position="260"/>
        <end position="279"/>
    </location>
</feature>
<feature type="transmembrane region" description="Helical" evidence="2">
    <location>
        <begin position="27"/>
        <end position="46"/>
    </location>
</feature>
<feature type="transmembrane region" description="Helical" evidence="2">
    <location>
        <begin position="305"/>
        <end position="329"/>
    </location>
</feature>
<dbReference type="Gene3D" id="1.20.120.1630">
    <property type="match status" value="1"/>
</dbReference>
<dbReference type="InterPro" id="IPR010721">
    <property type="entry name" value="UstE-like"/>
</dbReference>
<feature type="transmembrane region" description="Helical" evidence="2">
    <location>
        <begin position="221"/>
        <end position="248"/>
    </location>
</feature>
<feature type="transmembrane region" description="Helical" evidence="2">
    <location>
        <begin position="52"/>
        <end position="71"/>
    </location>
</feature>
<dbReference type="Pfam" id="PF06966">
    <property type="entry name" value="DUF1295"/>
    <property type="match status" value="1"/>
</dbReference>
<evidence type="ECO:0000313" key="3">
    <source>
        <dbReference type="EMBL" id="MBC2778546.1"/>
    </source>
</evidence>
<evidence type="ECO:0000256" key="2">
    <source>
        <dbReference type="SAM" id="Phobius"/>
    </source>
</evidence>
<evidence type="ECO:0000313" key="4">
    <source>
        <dbReference type="Proteomes" id="UP000564378"/>
    </source>
</evidence>
<dbReference type="Proteomes" id="UP000564378">
    <property type="component" value="Unassembled WGS sequence"/>
</dbReference>
<accession>A0A842HZC9</accession>
<organism evidence="3 4">
    <name type="scientific">Parasphingopyxis marina</name>
    <dbReference type="NCBI Taxonomy" id="2761622"/>
    <lineage>
        <taxon>Bacteria</taxon>
        <taxon>Pseudomonadati</taxon>
        <taxon>Pseudomonadota</taxon>
        <taxon>Alphaproteobacteria</taxon>
        <taxon>Sphingomonadales</taxon>
        <taxon>Sphingomonadaceae</taxon>
        <taxon>Parasphingopyxis</taxon>
    </lineage>
</organism>
<feature type="transmembrane region" description="Helical" evidence="2">
    <location>
        <begin position="130"/>
        <end position="152"/>
    </location>
</feature>
<sequence length="443" mass="49539">MNAHRDIQRAEGPATDDPRPKSAVSSAVGLTGLIGLAAAIAVGRYFGANGPLSGMAAVVACALPMVAWTIFVDKTWKNESTGLDWSRKARAHDETREISIAKLAGLWATWAIIAAFYCIGRWYWDGQYLFAMRMLATAAPILFLLSIPYIFWIDRRLKEPKDGTYMFGAWLMGDRGEIDREQLIEHFRSWAVKGFFTAFMISIVPGNWFEVLRWSNADIVASPVALASFCIGLLFLIDVAFATVGYILTLKPLDAHIRGANPFTQGWVAALICYPPFILMNPNGPLDYHQNVGDWALWLEGNVPALTAMGAVLVILTGIYAWATVAFGIRFSNLTHRGIITHGPYSWSRHPAYLAKNAFWWLATMPFIATSGSIVDMIRNTAILGLVSGVYYWRAKTEEKHLMADPAYQEYWDWMERNAPVPRFFAWVKRKVGIRTLVSAVVE</sequence>
<dbReference type="RefSeq" id="WP_185801794.1">
    <property type="nucleotide sequence ID" value="NZ_JACJVJ010000002.1"/>
</dbReference>
<evidence type="ECO:0000256" key="1">
    <source>
        <dbReference type="SAM" id="MobiDB-lite"/>
    </source>
</evidence>
<comment type="caution">
    <text evidence="3">The sequence shown here is derived from an EMBL/GenBank/DDBJ whole genome shotgun (WGS) entry which is preliminary data.</text>
</comment>
<protein>
    <submittedName>
        <fullName evidence="3">DUF1295 domain-containing protein</fullName>
    </submittedName>
</protein>
<feature type="transmembrane region" description="Helical" evidence="2">
    <location>
        <begin position="104"/>
        <end position="124"/>
    </location>
</feature>
<gene>
    <name evidence="3" type="ORF">H6P80_13050</name>
</gene>
<reference evidence="3 4" key="1">
    <citation type="submission" date="2020-08" db="EMBL/GenBank/DDBJ databases">
        <title>Draft genome sequence of Parasphingopyxis sp. GrpM-11.</title>
        <authorList>
            <person name="Oh J."/>
            <person name="Roh D.-H."/>
        </authorList>
    </citation>
    <scope>NUCLEOTIDE SEQUENCE [LARGE SCALE GENOMIC DNA]</scope>
    <source>
        <strain evidence="3 4">GrpM-11</strain>
    </source>
</reference>
<dbReference type="EMBL" id="JACJVJ010000002">
    <property type="protein sequence ID" value="MBC2778546.1"/>
    <property type="molecule type" value="Genomic_DNA"/>
</dbReference>
<feature type="region of interest" description="Disordered" evidence="1">
    <location>
        <begin position="1"/>
        <end position="23"/>
    </location>
</feature>
<feature type="transmembrane region" description="Helical" evidence="2">
    <location>
        <begin position="190"/>
        <end position="209"/>
    </location>
</feature>
<keyword evidence="4" id="KW-1185">Reference proteome</keyword>
<dbReference type="AlphaFoldDB" id="A0A842HZC9"/>
<keyword evidence="2" id="KW-1133">Transmembrane helix</keyword>
<name>A0A842HZC9_9SPHN</name>
<keyword evidence="2" id="KW-0472">Membrane</keyword>
<keyword evidence="2" id="KW-0812">Transmembrane</keyword>